<dbReference type="InterPro" id="IPR004837">
    <property type="entry name" value="NaCa_Exmemb"/>
</dbReference>
<dbReference type="Proteomes" id="UP000265000">
    <property type="component" value="Unplaced"/>
</dbReference>
<proteinExistence type="inferred from homology"/>
<evidence type="ECO:0000256" key="8">
    <source>
        <dbReference type="ARBA" id="ARBA00033627"/>
    </source>
</evidence>
<comment type="subcellular location">
    <subcellularLocation>
        <location evidence="1">Membrane</location>
        <topology evidence="1">Multi-pass membrane protein</topology>
    </subcellularLocation>
</comment>
<evidence type="ECO:0000256" key="5">
    <source>
        <dbReference type="ARBA" id="ARBA00022692"/>
    </source>
</evidence>
<keyword evidence="4" id="KW-0106">Calcium</keyword>
<dbReference type="FunFam" id="1.20.1420.30:FF:000037">
    <property type="entry name" value="Predicted protein"/>
    <property type="match status" value="1"/>
</dbReference>
<feature type="domain" description="Sodium/calcium exchanger membrane region" evidence="10">
    <location>
        <begin position="1"/>
        <end position="88"/>
    </location>
</feature>
<keyword evidence="5 9" id="KW-0812">Transmembrane</keyword>
<keyword evidence="7 9" id="KW-0472">Membrane</keyword>
<comment type="similarity">
    <text evidence="2">Belongs to the Ca(2+):cation antiporter (CaCA) (TC 2.A.19) family. SLC24A subfamily.</text>
</comment>
<evidence type="ECO:0000256" key="9">
    <source>
        <dbReference type="SAM" id="Phobius"/>
    </source>
</evidence>
<evidence type="ECO:0000313" key="12">
    <source>
        <dbReference type="Proteomes" id="UP000265000"/>
    </source>
</evidence>
<keyword evidence="3" id="KW-0050">Antiport</keyword>
<evidence type="ECO:0000259" key="10">
    <source>
        <dbReference type="Pfam" id="PF01699"/>
    </source>
</evidence>
<accession>A0A3Q2QR16</accession>
<name>A0A3Q2QR16_FUNHE</name>
<feature type="transmembrane region" description="Helical" evidence="9">
    <location>
        <begin position="61"/>
        <end position="83"/>
    </location>
</feature>
<keyword evidence="4" id="KW-0109">Calcium transport</keyword>
<dbReference type="GO" id="GO:0006874">
    <property type="term" value="P:intracellular calcium ion homeostasis"/>
    <property type="evidence" value="ECO:0007669"/>
    <property type="project" value="TreeGrafter"/>
</dbReference>
<dbReference type="InterPro" id="IPR044880">
    <property type="entry name" value="NCX_ion-bd_dom_sf"/>
</dbReference>
<dbReference type="InterPro" id="IPR004481">
    <property type="entry name" value="K/Na/Ca-exchanger"/>
</dbReference>
<reference evidence="11" key="2">
    <citation type="submission" date="2025-09" db="UniProtKB">
        <authorList>
            <consortium name="Ensembl"/>
        </authorList>
    </citation>
    <scope>IDENTIFICATION</scope>
</reference>
<dbReference type="PANTHER" id="PTHR10846">
    <property type="entry name" value="SODIUM/POTASSIUM/CALCIUM EXCHANGER"/>
    <property type="match status" value="1"/>
</dbReference>
<keyword evidence="4" id="KW-0406">Ion transport</keyword>
<comment type="catalytic activity">
    <reaction evidence="8">
        <text>Ca(2+)(out) + K(+)(out) + 4 Na(+)(in) = Ca(2+)(in) + K(+)(in) + 4 Na(+)(out)</text>
        <dbReference type="Rhea" id="RHEA:69967"/>
        <dbReference type="ChEBI" id="CHEBI:29101"/>
        <dbReference type="ChEBI" id="CHEBI:29103"/>
        <dbReference type="ChEBI" id="CHEBI:29108"/>
    </reaction>
</comment>
<organism evidence="11 12">
    <name type="scientific">Fundulus heteroclitus</name>
    <name type="common">Killifish</name>
    <name type="synonym">Mummichog</name>
    <dbReference type="NCBI Taxonomy" id="8078"/>
    <lineage>
        <taxon>Eukaryota</taxon>
        <taxon>Metazoa</taxon>
        <taxon>Chordata</taxon>
        <taxon>Craniata</taxon>
        <taxon>Vertebrata</taxon>
        <taxon>Euteleostomi</taxon>
        <taxon>Actinopterygii</taxon>
        <taxon>Neopterygii</taxon>
        <taxon>Teleostei</taxon>
        <taxon>Neoteleostei</taxon>
        <taxon>Acanthomorphata</taxon>
        <taxon>Ovalentaria</taxon>
        <taxon>Atherinomorphae</taxon>
        <taxon>Cyprinodontiformes</taxon>
        <taxon>Fundulidae</taxon>
        <taxon>Fundulus</taxon>
    </lineage>
</organism>
<evidence type="ECO:0000256" key="6">
    <source>
        <dbReference type="ARBA" id="ARBA00022989"/>
    </source>
</evidence>
<dbReference type="GO" id="GO:0005886">
    <property type="term" value="C:plasma membrane"/>
    <property type="evidence" value="ECO:0007669"/>
    <property type="project" value="TreeGrafter"/>
</dbReference>
<dbReference type="PANTHER" id="PTHR10846:SF21">
    <property type="entry name" value="SODIUM_POTASSIUM_CALCIUM EXCHANGER 4"/>
    <property type="match status" value="1"/>
</dbReference>
<keyword evidence="4" id="KW-0813">Transport</keyword>
<evidence type="ECO:0000313" key="11">
    <source>
        <dbReference type="Ensembl" id="ENSFHEP00000030273.1"/>
    </source>
</evidence>
<evidence type="ECO:0000256" key="7">
    <source>
        <dbReference type="ARBA" id="ARBA00023136"/>
    </source>
</evidence>
<keyword evidence="6 9" id="KW-1133">Transmembrane helix</keyword>
<dbReference type="Pfam" id="PF01699">
    <property type="entry name" value="Na_Ca_ex"/>
    <property type="match status" value="1"/>
</dbReference>
<evidence type="ECO:0000256" key="2">
    <source>
        <dbReference type="ARBA" id="ARBA00005364"/>
    </source>
</evidence>
<dbReference type="GO" id="GO:0008273">
    <property type="term" value="F:calcium, potassium:sodium antiporter activity"/>
    <property type="evidence" value="ECO:0007669"/>
    <property type="project" value="TreeGrafter"/>
</dbReference>
<protein>
    <recommendedName>
        <fullName evidence="10">Sodium/calcium exchanger membrane region domain-containing protein</fullName>
    </recommendedName>
</protein>
<dbReference type="Gene3D" id="1.20.1420.30">
    <property type="entry name" value="NCX, central ion-binding region"/>
    <property type="match status" value="1"/>
</dbReference>
<reference evidence="11" key="1">
    <citation type="submission" date="2025-08" db="UniProtKB">
        <authorList>
            <consortium name="Ensembl"/>
        </authorList>
    </citation>
    <scope>IDENTIFICATION</scope>
</reference>
<evidence type="ECO:0000256" key="3">
    <source>
        <dbReference type="ARBA" id="ARBA00022449"/>
    </source>
</evidence>
<dbReference type="GeneTree" id="ENSGT01030000234532"/>
<evidence type="ECO:0000256" key="1">
    <source>
        <dbReference type="ARBA" id="ARBA00004141"/>
    </source>
</evidence>
<dbReference type="GO" id="GO:0005262">
    <property type="term" value="F:calcium channel activity"/>
    <property type="evidence" value="ECO:0007669"/>
    <property type="project" value="TreeGrafter"/>
</dbReference>
<dbReference type="STRING" id="8078.ENSFHEP00000030273"/>
<dbReference type="AlphaFoldDB" id="A0A3Q2QR16"/>
<dbReference type="Ensembl" id="ENSFHET00000032596.1">
    <property type="protein sequence ID" value="ENSFHEP00000030273.1"/>
    <property type="gene ID" value="ENSFHEG00000015481.1"/>
</dbReference>
<evidence type="ECO:0000256" key="4">
    <source>
        <dbReference type="ARBA" id="ARBA00022568"/>
    </source>
</evidence>
<keyword evidence="12" id="KW-1185">Reference proteome</keyword>
<sequence>MFLALAITCDEYFVTSLEKICEKLDLSEDVAGATFMAAGSSAPELFASVIGVFITHGDVGVGTIVGSAVFNILCIIGVCGIFAGQVRESERGTAAASSCLFIDGRAAHVLPPPFKEKQKLVK</sequence>